<proteinExistence type="predicted"/>
<reference evidence="2 3" key="1">
    <citation type="submission" date="2019-07" db="EMBL/GenBank/DDBJ databases">
        <title>Allobacillus sp. nov. SKP isolated from shrimp paste of Euphausiacea.</title>
        <authorList>
            <person name="Kanchanasin P."/>
            <person name="Tanasupawat S."/>
            <person name="Shi W."/>
            <person name="Wu L."/>
            <person name="Ma J."/>
        </authorList>
    </citation>
    <scope>NUCLEOTIDE SEQUENCE [LARGE SCALE GENOMIC DNA]</scope>
    <source>
        <strain evidence="2 3">SKP4-8</strain>
    </source>
</reference>
<dbReference type="Proteomes" id="UP000316425">
    <property type="component" value="Unassembled WGS sequence"/>
</dbReference>
<dbReference type="EMBL" id="VMHE01000028">
    <property type="protein sequence ID" value="TSJ61187.1"/>
    <property type="molecule type" value="Genomic_DNA"/>
</dbReference>
<dbReference type="AlphaFoldDB" id="A0A556P9W3"/>
<evidence type="ECO:0000256" key="1">
    <source>
        <dbReference type="SAM" id="Phobius"/>
    </source>
</evidence>
<protein>
    <recommendedName>
        <fullName evidence="4">DUF3953 domain-containing protein</fullName>
    </recommendedName>
</protein>
<comment type="caution">
    <text evidence="2">The sequence shown here is derived from an EMBL/GenBank/DDBJ whole genome shotgun (WGS) entry which is preliminary data.</text>
</comment>
<gene>
    <name evidence="2" type="ORF">FPQ13_11475</name>
</gene>
<feature type="transmembrane region" description="Helical" evidence="1">
    <location>
        <begin position="12"/>
        <end position="31"/>
    </location>
</feature>
<feature type="transmembrane region" description="Helical" evidence="1">
    <location>
        <begin position="37"/>
        <end position="58"/>
    </location>
</feature>
<name>A0A556P9W3_9BACI</name>
<feature type="transmembrane region" description="Helical" evidence="1">
    <location>
        <begin position="70"/>
        <end position="88"/>
    </location>
</feature>
<keyword evidence="1" id="KW-0472">Membrane</keyword>
<evidence type="ECO:0000313" key="2">
    <source>
        <dbReference type="EMBL" id="TSJ61187.1"/>
    </source>
</evidence>
<dbReference type="RefSeq" id="WP_144089471.1">
    <property type="nucleotide sequence ID" value="NZ_VMHE01000028.1"/>
</dbReference>
<evidence type="ECO:0000313" key="3">
    <source>
        <dbReference type="Proteomes" id="UP000316425"/>
    </source>
</evidence>
<accession>A0A556P9W3</accession>
<keyword evidence="1" id="KW-0812">Transmembrane</keyword>
<keyword evidence="1" id="KW-1133">Transmembrane helix</keyword>
<organism evidence="2 3">
    <name type="scientific">Allobacillus salarius</name>
    <dbReference type="NCBI Taxonomy" id="1955272"/>
    <lineage>
        <taxon>Bacteria</taxon>
        <taxon>Bacillati</taxon>
        <taxon>Bacillota</taxon>
        <taxon>Bacilli</taxon>
        <taxon>Bacillales</taxon>
        <taxon>Bacillaceae</taxon>
        <taxon>Allobacillus</taxon>
    </lineage>
</organism>
<keyword evidence="3" id="KW-1185">Reference proteome</keyword>
<evidence type="ECO:0008006" key="4">
    <source>
        <dbReference type="Google" id="ProtNLM"/>
    </source>
</evidence>
<sequence>MKVIKSVGRRFSKLDITFLTVSVISLIFMLLDRQNAIIYAEVIQFSAILFFITKGIHFARIKNAKYATQCFLLAVILIGAEILKLLMYNNAI</sequence>